<feature type="compositionally biased region" description="Low complexity" evidence="1">
    <location>
        <begin position="346"/>
        <end position="355"/>
    </location>
</feature>
<keyword evidence="2" id="KW-0732">Signal</keyword>
<evidence type="ECO:0000313" key="5">
    <source>
        <dbReference type="Proteomes" id="UP000039324"/>
    </source>
</evidence>
<evidence type="ECO:0000256" key="1">
    <source>
        <dbReference type="SAM" id="MobiDB-lite"/>
    </source>
</evidence>
<accession>A0A0G4J4S0</accession>
<geneLocation type="mitochondrion" evidence="4"/>
<keyword evidence="4" id="KW-0496">Mitochondrion</keyword>
<evidence type="ECO:0000313" key="6">
    <source>
        <dbReference type="Proteomes" id="UP000290189"/>
    </source>
</evidence>
<reference evidence="4 6" key="2">
    <citation type="submission" date="2018-03" db="EMBL/GenBank/DDBJ databases">
        <authorList>
            <person name="Fogelqvist J."/>
        </authorList>
    </citation>
    <scope>NUCLEOTIDE SEQUENCE [LARGE SCALE GENOMIC DNA]</scope>
</reference>
<protein>
    <submittedName>
        <fullName evidence="3">Uncharacterized protein</fullName>
    </submittedName>
</protein>
<organism evidence="3 5">
    <name type="scientific">Plasmodiophora brassicae</name>
    <name type="common">Clubroot disease agent</name>
    <dbReference type="NCBI Taxonomy" id="37360"/>
    <lineage>
        <taxon>Eukaryota</taxon>
        <taxon>Sar</taxon>
        <taxon>Rhizaria</taxon>
        <taxon>Endomyxa</taxon>
        <taxon>Phytomyxea</taxon>
        <taxon>Plasmodiophorida</taxon>
        <taxon>Plasmodiophoridae</taxon>
        <taxon>Plasmodiophora</taxon>
    </lineage>
</organism>
<keyword evidence="5" id="KW-1185">Reference proteome</keyword>
<dbReference type="Proteomes" id="UP000039324">
    <property type="component" value="Unassembled WGS sequence"/>
</dbReference>
<evidence type="ECO:0000313" key="4">
    <source>
        <dbReference type="EMBL" id="SPQ98450.1"/>
    </source>
</evidence>
<sequence>MALMLVVVLLGIGCVSSADALAAGALGAAKPVLAFAAGTAAPVLLERSAFYPALAKTLEKLYPDDTPFAINAKLVALQSVFSPMSGFAGAYLTKETIGVAGSLLRGRSSLRNVTRDAVRGVPKFVRAVVLTHIIGRAIKRVLWGPAKWLSGEIATQADGAMLRHPRAVRRVERDVHKFLRLPLVDRVARYAAGHALLGALHYASLTSSTRRLLAGIIGRVGSSYLWGCVLDPVDKAVGGLAKVGAGLLVKATNMSEPIQQGVMRLAPYALDVGVLLWMVGRMKSLPEGVRQFLPKSMKKDLKLSGPAQVAMLTAGLSIILGSVHTASTSTPKHSRRPSAVSPPRPAAESTSSTTPPVPSMAVALAALLAIAV</sequence>
<proteinExistence type="predicted"/>
<dbReference type="Proteomes" id="UP000290189">
    <property type="component" value="Unassembled WGS sequence"/>
</dbReference>
<reference evidence="3 5" key="1">
    <citation type="submission" date="2015-02" db="EMBL/GenBank/DDBJ databases">
        <authorList>
            <person name="Chooi Y.-H."/>
        </authorList>
    </citation>
    <scope>NUCLEOTIDE SEQUENCE [LARGE SCALE GENOMIC DNA]</scope>
    <source>
        <strain evidence="3">E3</strain>
    </source>
</reference>
<evidence type="ECO:0000256" key="2">
    <source>
        <dbReference type="SAM" id="SignalP"/>
    </source>
</evidence>
<dbReference type="AlphaFoldDB" id="A0A0G4J4S0"/>
<feature type="region of interest" description="Disordered" evidence="1">
    <location>
        <begin position="327"/>
        <end position="355"/>
    </location>
</feature>
<dbReference type="EMBL" id="CDSF01000132">
    <property type="protein sequence ID" value="CEP02570.1"/>
    <property type="molecule type" value="Genomic_DNA"/>
</dbReference>
<feature type="chain" id="PRO_5035990845" evidence="2">
    <location>
        <begin position="18"/>
        <end position="372"/>
    </location>
</feature>
<evidence type="ECO:0000313" key="3">
    <source>
        <dbReference type="EMBL" id="CEP02570.1"/>
    </source>
</evidence>
<feature type="signal peptide" evidence="2">
    <location>
        <begin position="1"/>
        <end position="17"/>
    </location>
</feature>
<dbReference type="EMBL" id="OVEO01000009">
    <property type="protein sequence ID" value="SPQ98450.1"/>
    <property type="molecule type" value="Genomic_DNA"/>
</dbReference>
<name>A0A0G4J4S0_PLABS</name>
<gene>
    <name evidence="3" type="ORF">PBRA_009154</name>
    <name evidence="4" type="ORF">PLBR_LOCUS5665</name>
</gene>